<comment type="caution">
    <text evidence="13">The sequence shown here is derived from an EMBL/GenBank/DDBJ whole genome shotgun (WGS) entry which is preliminary data.</text>
</comment>
<keyword evidence="9 12" id="KW-1133">Transmembrane helix</keyword>
<evidence type="ECO:0000256" key="8">
    <source>
        <dbReference type="ARBA" id="ARBA00022692"/>
    </source>
</evidence>
<keyword evidence="10 12" id="KW-0472">Membrane</keyword>
<evidence type="ECO:0000256" key="6">
    <source>
        <dbReference type="ARBA" id="ARBA00022679"/>
    </source>
</evidence>
<evidence type="ECO:0000313" key="14">
    <source>
        <dbReference type="Proteomes" id="UP000192434"/>
    </source>
</evidence>
<dbReference type="Gene3D" id="1.20.120.1630">
    <property type="match status" value="1"/>
</dbReference>
<evidence type="ECO:0000256" key="9">
    <source>
        <dbReference type="ARBA" id="ARBA00022989"/>
    </source>
</evidence>
<evidence type="ECO:0000256" key="10">
    <source>
        <dbReference type="ARBA" id="ARBA00023136"/>
    </source>
</evidence>
<evidence type="ECO:0000256" key="1">
    <source>
        <dbReference type="ARBA" id="ARBA00002096"/>
    </source>
</evidence>
<feature type="transmembrane region" description="Helical" evidence="12">
    <location>
        <begin position="12"/>
        <end position="33"/>
    </location>
</feature>
<dbReference type="PANTHER" id="PTHR31040:SF1">
    <property type="entry name" value="NURIM"/>
    <property type="match status" value="1"/>
</dbReference>
<dbReference type="EC" id="2.1.1.334" evidence="4"/>
<evidence type="ECO:0000256" key="11">
    <source>
        <dbReference type="ARBA" id="ARBA00048134"/>
    </source>
</evidence>
<organism evidence="13 14">
    <name type="scientific">Mycobacteroides saopaulense</name>
    <dbReference type="NCBI Taxonomy" id="1578165"/>
    <lineage>
        <taxon>Bacteria</taxon>
        <taxon>Bacillati</taxon>
        <taxon>Actinomycetota</taxon>
        <taxon>Actinomycetes</taxon>
        <taxon>Mycobacteriales</taxon>
        <taxon>Mycobacteriaceae</taxon>
        <taxon>Mycobacteroides</taxon>
    </lineage>
</organism>
<dbReference type="GO" id="GO:0008168">
    <property type="term" value="F:methyltransferase activity"/>
    <property type="evidence" value="ECO:0007669"/>
    <property type="project" value="UniProtKB-KW"/>
</dbReference>
<gene>
    <name evidence="13" type="ORF">BST43_22545</name>
</gene>
<protein>
    <recommendedName>
        <fullName evidence="4">methanethiol S-methyltransferase</fullName>
        <ecNumber evidence="4">2.1.1.334</ecNumber>
    </recommendedName>
</protein>
<feature type="transmembrane region" description="Helical" evidence="12">
    <location>
        <begin position="194"/>
        <end position="213"/>
    </location>
</feature>
<dbReference type="InterPro" id="IPR054700">
    <property type="entry name" value="MddA"/>
</dbReference>
<comment type="subcellular location">
    <subcellularLocation>
        <location evidence="2">Membrane</location>
        <topology evidence="2">Multi-pass membrane protein</topology>
    </subcellularLocation>
</comment>
<dbReference type="PANTHER" id="PTHR31040">
    <property type="entry name" value="NURIM"/>
    <property type="match status" value="1"/>
</dbReference>
<evidence type="ECO:0000256" key="12">
    <source>
        <dbReference type="SAM" id="Phobius"/>
    </source>
</evidence>
<accession>A0A1S4VIL0</accession>
<keyword evidence="6" id="KW-0808">Transferase</keyword>
<feature type="transmembrane region" description="Helical" evidence="12">
    <location>
        <begin position="87"/>
        <end position="104"/>
    </location>
</feature>
<evidence type="ECO:0000313" key="13">
    <source>
        <dbReference type="EMBL" id="ORB50042.1"/>
    </source>
</evidence>
<dbReference type="InterPro" id="IPR033580">
    <property type="entry name" value="Nurim-like"/>
</dbReference>
<proteinExistence type="inferred from homology"/>
<comment type="similarity">
    <text evidence="3">Belongs to the nurim family.</text>
</comment>
<keyword evidence="5" id="KW-0489">Methyltransferase</keyword>
<dbReference type="GO" id="GO:0016020">
    <property type="term" value="C:membrane"/>
    <property type="evidence" value="ECO:0007669"/>
    <property type="project" value="UniProtKB-SubCell"/>
</dbReference>
<comment type="catalytic activity">
    <reaction evidence="11">
        <text>methanethiol + S-adenosyl-L-methionine = dimethyl sulfide + S-adenosyl-L-homocysteine + H(+)</text>
        <dbReference type="Rhea" id="RHEA:50428"/>
        <dbReference type="ChEBI" id="CHEBI:15378"/>
        <dbReference type="ChEBI" id="CHEBI:16007"/>
        <dbReference type="ChEBI" id="CHEBI:17437"/>
        <dbReference type="ChEBI" id="CHEBI:57856"/>
        <dbReference type="ChEBI" id="CHEBI:59789"/>
        <dbReference type="EC" id="2.1.1.334"/>
    </reaction>
</comment>
<reference evidence="13 14" key="1">
    <citation type="submission" date="2016-12" db="EMBL/GenBank/DDBJ databases">
        <title>The new phylogeny of genus Mycobacterium.</title>
        <authorList>
            <person name="Tortoli E."/>
            <person name="Trovato A."/>
            <person name="Cirillo D.M."/>
        </authorList>
    </citation>
    <scope>NUCLEOTIDE SEQUENCE [LARGE SCALE GENOMIC DNA]</scope>
    <source>
        <strain evidence="13 14">CCUG 66554</strain>
    </source>
</reference>
<keyword evidence="8 12" id="KW-0812">Transmembrane</keyword>
<evidence type="ECO:0000256" key="7">
    <source>
        <dbReference type="ARBA" id="ARBA00022691"/>
    </source>
</evidence>
<name>A0A1S4VIL0_9MYCO</name>
<feature type="transmembrane region" description="Helical" evidence="12">
    <location>
        <begin position="169"/>
        <end position="188"/>
    </location>
</feature>
<dbReference type="AlphaFoldDB" id="A0A1S4VIL0"/>
<sequence>MKRVVIVGYGVISYLIFLAAFLYSIGFVGNFVVPRTVDNGLPASTATALAIDVVLLGLFAVPHSVMARPGFKLWWTRLIPDTIERSTYVLVSSLLLILLFWQWRTLPAPVWEIGWTPGRIALHALFWIGWAIVLASTFMINHFDLFGLRQVYLVWQAKPYSHLPFRATMLYRLVRHPLMFGFLIAFWATPSMSAGHLLFSVATTAYVLIALRFEERDLRAALGEPYREYSARVPMLVPGLRPHKSS</sequence>
<dbReference type="RefSeq" id="WP_083019164.1">
    <property type="nucleotide sequence ID" value="NZ_CP010271.1"/>
</dbReference>
<evidence type="ECO:0000256" key="4">
    <source>
        <dbReference type="ARBA" id="ARBA00012149"/>
    </source>
</evidence>
<dbReference type="KEGG" id="msao:MYCSP_21960"/>
<keyword evidence="7" id="KW-0949">S-adenosyl-L-methionine</keyword>
<dbReference type="OrthoDB" id="9789029at2"/>
<feature type="transmembrane region" description="Helical" evidence="12">
    <location>
        <begin position="45"/>
        <end position="66"/>
    </location>
</feature>
<dbReference type="GO" id="GO:0032259">
    <property type="term" value="P:methylation"/>
    <property type="evidence" value="ECO:0007669"/>
    <property type="project" value="UniProtKB-KW"/>
</dbReference>
<evidence type="ECO:0000256" key="2">
    <source>
        <dbReference type="ARBA" id="ARBA00004141"/>
    </source>
</evidence>
<feature type="transmembrane region" description="Helical" evidence="12">
    <location>
        <begin position="124"/>
        <end position="148"/>
    </location>
</feature>
<evidence type="ECO:0000256" key="5">
    <source>
        <dbReference type="ARBA" id="ARBA00022603"/>
    </source>
</evidence>
<evidence type="ECO:0000256" key="3">
    <source>
        <dbReference type="ARBA" id="ARBA00010631"/>
    </source>
</evidence>
<dbReference type="EMBL" id="MVII01000037">
    <property type="protein sequence ID" value="ORB50042.1"/>
    <property type="molecule type" value="Genomic_DNA"/>
</dbReference>
<dbReference type="NCBIfam" id="NF045656">
    <property type="entry name" value="MeththiolMtaseMddA"/>
    <property type="match status" value="1"/>
</dbReference>
<comment type="function">
    <text evidence="1">Catalyzes the methylation of methanethiol (MeSH) to yield dimethylsulphide (DMS).</text>
</comment>
<dbReference type="Proteomes" id="UP000192434">
    <property type="component" value="Unassembled WGS sequence"/>
</dbReference>